<dbReference type="Pfam" id="PF11716">
    <property type="entry name" value="MDMPI_N"/>
    <property type="match status" value="1"/>
</dbReference>
<name>A0A8J3YCH4_9ACTN</name>
<dbReference type="InterPro" id="IPR024344">
    <property type="entry name" value="MDMPI_metal-binding"/>
</dbReference>
<protein>
    <recommendedName>
        <fullName evidence="1">Mycothiol-dependent maleylpyruvate isomerase metal-binding domain-containing protein</fullName>
    </recommendedName>
</protein>
<reference evidence="2" key="1">
    <citation type="submission" date="2021-01" db="EMBL/GenBank/DDBJ databases">
        <title>Whole genome shotgun sequence of Spirilliplanes yamanashiensis NBRC 15828.</title>
        <authorList>
            <person name="Komaki H."/>
            <person name="Tamura T."/>
        </authorList>
    </citation>
    <scope>NUCLEOTIDE SEQUENCE</scope>
    <source>
        <strain evidence="2">NBRC 15828</strain>
    </source>
</reference>
<dbReference type="SUPFAM" id="SSF109854">
    <property type="entry name" value="DinB/YfiT-like putative metalloenzymes"/>
    <property type="match status" value="1"/>
</dbReference>
<dbReference type="GO" id="GO:0046872">
    <property type="term" value="F:metal ion binding"/>
    <property type="evidence" value="ECO:0007669"/>
    <property type="project" value="InterPro"/>
</dbReference>
<dbReference type="Gene3D" id="1.20.120.450">
    <property type="entry name" value="dinb family like domain"/>
    <property type="match status" value="1"/>
</dbReference>
<evidence type="ECO:0000313" key="3">
    <source>
        <dbReference type="Proteomes" id="UP000652013"/>
    </source>
</evidence>
<feature type="domain" description="Mycothiol-dependent maleylpyruvate isomerase metal-binding" evidence="1">
    <location>
        <begin position="14"/>
        <end position="93"/>
    </location>
</feature>
<gene>
    <name evidence="2" type="ORF">Sya03_55630</name>
</gene>
<proteinExistence type="predicted"/>
<evidence type="ECO:0000313" key="2">
    <source>
        <dbReference type="EMBL" id="GIJ06211.1"/>
    </source>
</evidence>
<dbReference type="AlphaFoldDB" id="A0A8J3YCH4"/>
<comment type="caution">
    <text evidence="2">The sequence shown here is derived from an EMBL/GenBank/DDBJ whole genome shotgun (WGS) entry which is preliminary data.</text>
</comment>
<organism evidence="2 3">
    <name type="scientific">Spirilliplanes yamanashiensis</name>
    <dbReference type="NCBI Taxonomy" id="42233"/>
    <lineage>
        <taxon>Bacteria</taxon>
        <taxon>Bacillati</taxon>
        <taxon>Actinomycetota</taxon>
        <taxon>Actinomycetes</taxon>
        <taxon>Micromonosporales</taxon>
        <taxon>Micromonosporaceae</taxon>
        <taxon>Spirilliplanes</taxon>
    </lineage>
</organism>
<dbReference type="Proteomes" id="UP000652013">
    <property type="component" value="Unassembled WGS sequence"/>
</dbReference>
<dbReference type="EMBL" id="BOOY01000039">
    <property type="protein sequence ID" value="GIJ06211.1"/>
    <property type="molecule type" value="Genomic_DNA"/>
</dbReference>
<dbReference type="RefSeq" id="WP_203941396.1">
    <property type="nucleotide sequence ID" value="NZ_BAAAGJ010000014.1"/>
</dbReference>
<evidence type="ECO:0000259" key="1">
    <source>
        <dbReference type="Pfam" id="PF11716"/>
    </source>
</evidence>
<sequence>MDDAEVWSAVDRRRRTIVDLLTGLAPGEWDSPSLCEGWTIRDVAAHLTMPLLTMRQLTLLAIRHPGRTNHIIREGSIDLARRHDPGQLLHRLDLLVGRHRTFPGLTCREALIDATGHTFDMAIPLGREVHVPAVEVAEAADRVVSYGGRGNAKVFRSLPLATFQLIATDHAWSTGHGAQVTGTMTDLFLLLTGRAVRIRHLHGPGADDLRRAVASSDQVVT</sequence>
<dbReference type="InterPro" id="IPR017517">
    <property type="entry name" value="Maleyloyr_isom"/>
</dbReference>
<accession>A0A8J3YCH4</accession>
<dbReference type="InterPro" id="IPR034660">
    <property type="entry name" value="DinB/YfiT-like"/>
</dbReference>
<dbReference type="NCBIfam" id="TIGR03083">
    <property type="entry name" value="maleylpyruvate isomerase family mycothiol-dependent enzyme"/>
    <property type="match status" value="1"/>
</dbReference>
<keyword evidence="3" id="KW-1185">Reference proteome</keyword>